<comment type="caution">
    <text evidence="1">The sequence shown here is derived from an EMBL/GenBank/DDBJ whole genome shotgun (WGS) entry which is preliminary data.</text>
</comment>
<dbReference type="AlphaFoldDB" id="A0AAV4ME92"/>
<proteinExistence type="predicted"/>
<reference evidence="1 2" key="1">
    <citation type="submission" date="2021-06" db="EMBL/GenBank/DDBJ databases">
        <title>Caerostris darwini draft genome.</title>
        <authorList>
            <person name="Kono N."/>
            <person name="Arakawa K."/>
        </authorList>
    </citation>
    <scope>NUCLEOTIDE SEQUENCE [LARGE SCALE GENOMIC DNA]</scope>
</reference>
<name>A0AAV4ME92_9ARAC</name>
<gene>
    <name evidence="1" type="ORF">CDAR_527871</name>
</gene>
<organism evidence="1 2">
    <name type="scientific">Caerostris darwini</name>
    <dbReference type="NCBI Taxonomy" id="1538125"/>
    <lineage>
        <taxon>Eukaryota</taxon>
        <taxon>Metazoa</taxon>
        <taxon>Ecdysozoa</taxon>
        <taxon>Arthropoda</taxon>
        <taxon>Chelicerata</taxon>
        <taxon>Arachnida</taxon>
        <taxon>Araneae</taxon>
        <taxon>Araneomorphae</taxon>
        <taxon>Entelegynae</taxon>
        <taxon>Araneoidea</taxon>
        <taxon>Araneidae</taxon>
        <taxon>Caerostris</taxon>
    </lineage>
</organism>
<dbReference type="EMBL" id="BPLQ01000340">
    <property type="protein sequence ID" value="GIX70170.1"/>
    <property type="molecule type" value="Genomic_DNA"/>
</dbReference>
<dbReference type="Proteomes" id="UP001054837">
    <property type="component" value="Unassembled WGS sequence"/>
</dbReference>
<evidence type="ECO:0000313" key="2">
    <source>
        <dbReference type="Proteomes" id="UP001054837"/>
    </source>
</evidence>
<sequence length="116" mass="13616">MLKKKCDANHCIEKGQEFQIKLRYPPLSEKTYLLQLPDARPPGLLKFSDKPKLPNCVQIRAHNATCFALTYLTGYRECYFRTKGCLSCMLFGLRLKEFQVSNIWIRIPFFLFFDIS</sequence>
<accession>A0AAV4ME92</accession>
<evidence type="ECO:0000313" key="1">
    <source>
        <dbReference type="EMBL" id="GIX70170.1"/>
    </source>
</evidence>
<protein>
    <submittedName>
        <fullName evidence="1">Uncharacterized protein</fullName>
    </submittedName>
</protein>
<keyword evidence="2" id="KW-1185">Reference proteome</keyword>